<dbReference type="InterPro" id="IPR036102">
    <property type="entry name" value="OsmC/Ohrsf"/>
</dbReference>
<dbReference type="EMBL" id="BLAU01000001">
    <property type="protein sequence ID" value="GET20640.1"/>
    <property type="molecule type" value="Genomic_DNA"/>
</dbReference>
<dbReference type="PANTHER" id="PTHR39624">
    <property type="entry name" value="PROTEIN INVOLVED IN RIMO-MEDIATED BETA-METHYLTHIOLATION OF RIBOSOMAL PROTEIN S12 YCAO"/>
    <property type="match status" value="1"/>
</dbReference>
<evidence type="ECO:0000313" key="2">
    <source>
        <dbReference type="EMBL" id="PSK84467.1"/>
    </source>
</evidence>
<dbReference type="OrthoDB" id="290036at2"/>
<dbReference type="AlphaFoldDB" id="A0A2P8CHL4"/>
<dbReference type="SUPFAM" id="SSF82784">
    <property type="entry name" value="OsmC-like"/>
    <property type="match status" value="1"/>
</dbReference>
<gene>
    <name evidence="1" type="primary">osmC_1</name>
    <name evidence="2" type="ORF">CLV93_102254</name>
    <name evidence="1" type="ORF">JCM18694_08860</name>
</gene>
<dbReference type="PANTHER" id="PTHR39624:SF2">
    <property type="entry name" value="OSMC-LIKE PROTEIN"/>
    <property type="match status" value="1"/>
</dbReference>
<protein>
    <submittedName>
        <fullName evidence="2">Putative OsmC-like protein</fullName>
    </submittedName>
    <submittedName>
        <fullName evidence="1">Stress-induced protein OsmC</fullName>
    </submittedName>
</protein>
<dbReference type="InterPro" id="IPR003718">
    <property type="entry name" value="OsmC/Ohr_fam"/>
</dbReference>
<dbReference type="RefSeq" id="WP_106541064.1">
    <property type="nucleotide sequence ID" value="NZ_BLAU01000001.1"/>
</dbReference>
<evidence type="ECO:0000313" key="1">
    <source>
        <dbReference type="EMBL" id="GET20640.1"/>
    </source>
</evidence>
<keyword evidence="4" id="KW-1185">Reference proteome</keyword>
<name>A0A2P8CHL4_9BACT</name>
<accession>A0A2P8CHL4</accession>
<dbReference type="Proteomes" id="UP000396862">
    <property type="component" value="Unassembled WGS sequence"/>
</dbReference>
<sequence length="135" mass="14969">MPTVKTKYLGNLRTENEHLQSGCTLITDAPLDNQGRGEAFSPTDLAATALGDCIMTIMGIKARDKGIDLEGTQIEITKIMAANPRRIGEIQVTFRFPDKPYSEKDKKLLEAVSKTCPVALSLHPEIKQNIQFIWP</sequence>
<dbReference type="Proteomes" id="UP000240621">
    <property type="component" value="Unassembled WGS sequence"/>
</dbReference>
<reference evidence="2 3" key="1">
    <citation type="submission" date="2018-03" db="EMBL/GenBank/DDBJ databases">
        <title>Genomic Encyclopedia of Archaeal and Bacterial Type Strains, Phase II (KMG-II): from individual species to whole genera.</title>
        <authorList>
            <person name="Goeker M."/>
        </authorList>
    </citation>
    <scope>NUCLEOTIDE SEQUENCE [LARGE SCALE GENOMIC DNA]</scope>
    <source>
        <strain evidence="2 3">DSM 27267</strain>
    </source>
</reference>
<dbReference type="Gene3D" id="3.30.300.20">
    <property type="match status" value="1"/>
</dbReference>
<reference evidence="1 4" key="2">
    <citation type="submission" date="2019-10" db="EMBL/GenBank/DDBJ databases">
        <title>Prolixibacter strains distinguished by the presence of nitrate reductase genes were adept at nitrate-dependent anaerobic corrosion of metallic iron and carbon steel.</title>
        <authorList>
            <person name="Iino T."/>
            <person name="Shono N."/>
            <person name="Ito K."/>
            <person name="Nakamura R."/>
            <person name="Sueoka K."/>
            <person name="Harayama S."/>
            <person name="Ohkuma M."/>
        </authorList>
    </citation>
    <scope>NUCLEOTIDE SEQUENCE [LARGE SCALE GENOMIC DNA]</scope>
    <source>
        <strain evidence="1 4">MIC1-1</strain>
    </source>
</reference>
<dbReference type="InterPro" id="IPR015946">
    <property type="entry name" value="KH_dom-like_a/b"/>
</dbReference>
<comment type="caution">
    <text evidence="2">The sequence shown here is derived from an EMBL/GenBank/DDBJ whole genome shotgun (WGS) entry which is preliminary data.</text>
</comment>
<organism evidence="2 3">
    <name type="scientific">Prolixibacter denitrificans</name>
    <dbReference type="NCBI Taxonomy" id="1541063"/>
    <lineage>
        <taxon>Bacteria</taxon>
        <taxon>Pseudomonadati</taxon>
        <taxon>Bacteroidota</taxon>
        <taxon>Bacteroidia</taxon>
        <taxon>Marinilabiliales</taxon>
        <taxon>Prolixibacteraceae</taxon>
        <taxon>Prolixibacter</taxon>
    </lineage>
</organism>
<evidence type="ECO:0000313" key="3">
    <source>
        <dbReference type="Proteomes" id="UP000240621"/>
    </source>
</evidence>
<dbReference type="Pfam" id="PF02566">
    <property type="entry name" value="OsmC"/>
    <property type="match status" value="1"/>
</dbReference>
<evidence type="ECO:0000313" key="4">
    <source>
        <dbReference type="Proteomes" id="UP000396862"/>
    </source>
</evidence>
<dbReference type="EMBL" id="PYGC01000002">
    <property type="protein sequence ID" value="PSK84467.1"/>
    <property type="molecule type" value="Genomic_DNA"/>
</dbReference>
<proteinExistence type="predicted"/>